<accession>A0A3P7Z9N9</accession>
<feature type="region of interest" description="Disordered" evidence="1">
    <location>
        <begin position="101"/>
        <end position="140"/>
    </location>
</feature>
<dbReference type="AlphaFoldDB" id="A0A3P7Z9N9"/>
<protein>
    <submittedName>
        <fullName evidence="2">Uncharacterized protein</fullName>
    </submittedName>
</protein>
<reference evidence="2 3" key="1">
    <citation type="submission" date="2018-11" db="EMBL/GenBank/DDBJ databases">
        <authorList>
            <consortium name="Pathogen Informatics"/>
        </authorList>
    </citation>
    <scope>NUCLEOTIDE SEQUENCE [LARGE SCALE GENOMIC DNA]</scope>
    <source>
        <strain evidence="2 3">Zambia</strain>
    </source>
</reference>
<dbReference type="EMBL" id="UZAI01000188">
    <property type="protein sequence ID" value="VDO49688.1"/>
    <property type="molecule type" value="Genomic_DNA"/>
</dbReference>
<keyword evidence="3" id="KW-1185">Reference proteome</keyword>
<organism evidence="2 3">
    <name type="scientific">Schistosoma margrebowiei</name>
    <dbReference type="NCBI Taxonomy" id="48269"/>
    <lineage>
        <taxon>Eukaryota</taxon>
        <taxon>Metazoa</taxon>
        <taxon>Spiralia</taxon>
        <taxon>Lophotrochozoa</taxon>
        <taxon>Platyhelminthes</taxon>
        <taxon>Trematoda</taxon>
        <taxon>Digenea</taxon>
        <taxon>Strigeidida</taxon>
        <taxon>Schistosomatoidea</taxon>
        <taxon>Schistosomatidae</taxon>
        <taxon>Schistosoma</taxon>
    </lineage>
</organism>
<name>A0A3P7Z9N9_9TREM</name>
<feature type="compositionally biased region" description="Basic and acidic residues" evidence="1">
    <location>
        <begin position="127"/>
        <end position="140"/>
    </location>
</feature>
<gene>
    <name evidence="2" type="ORF">SMRZ_LOCUS936</name>
</gene>
<evidence type="ECO:0000256" key="1">
    <source>
        <dbReference type="SAM" id="MobiDB-lite"/>
    </source>
</evidence>
<proteinExistence type="predicted"/>
<sequence>MLVIKMKLKSKKHCTTRGTTSQRFNTAFLRDSDKLIRFKIALSNKFQAFHDLLNGEGTTMERKWERIKKTITSTCHWVLGHKKHHHKEWITVDTLDKIQKRSNKKAAIKTNRTRADKAKAQGEYTEEDKQVKRSIKTDKR</sequence>
<evidence type="ECO:0000313" key="2">
    <source>
        <dbReference type="EMBL" id="VDO49688.1"/>
    </source>
</evidence>
<evidence type="ECO:0000313" key="3">
    <source>
        <dbReference type="Proteomes" id="UP000277204"/>
    </source>
</evidence>
<dbReference type="Proteomes" id="UP000277204">
    <property type="component" value="Unassembled WGS sequence"/>
</dbReference>